<dbReference type="PANTHER" id="PTHR31917:SF164">
    <property type="entry name" value="DUF724 DOMAIN-CONTAINING PROTEIN 7-LIKE"/>
    <property type="match status" value="1"/>
</dbReference>
<comment type="caution">
    <text evidence="3">The sequence shown here is derived from an EMBL/GenBank/DDBJ whole genome shotgun (WGS) entry which is preliminary data.</text>
</comment>
<dbReference type="Proteomes" id="UP000712600">
    <property type="component" value="Unassembled WGS sequence"/>
</dbReference>
<feature type="domain" description="Agenet" evidence="2">
    <location>
        <begin position="241"/>
        <end position="305"/>
    </location>
</feature>
<feature type="region of interest" description="Disordered" evidence="1">
    <location>
        <begin position="125"/>
        <end position="149"/>
    </location>
</feature>
<dbReference type="EMBL" id="QGKX02001621">
    <property type="protein sequence ID" value="KAF3500046.1"/>
    <property type="molecule type" value="Genomic_DNA"/>
</dbReference>
<proteinExistence type="predicted"/>
<feature type="region of interest" description="Disordered" evidence="1">
    <location>
        <begin position="1"/>
        <end position="107"/>
    </location>
</feature>
<organism evidence="3 4">
    <name type="scientific">Brassica cretica</name>
    <name type="common">Mustard</name>
    <dbReference type="NCBI Taxonomy" id="69181"/>
    <lineage>
        <taxon>Eukaryota</taxon>
        <taxon>Viridiplantae</taxon>
        <taxon>Streptophyta</taxon>
        <taxon>Embryophyta</taxon>
        <taxon>Tracheophyta</taxon>
        <taxon>Spermatophyta</taxon>
        <taxon>Magnoliopsida</taxon>
        <taxon>eudicotyledons</taxon>
        <taxon>Gunneridae</taxon>
        <taxon>Pentapetalae</taxon>
        <taxon>rosids</taxon>
        <taxon>malvids</taxon>
        <taxon>Brassicales</taxon>
        <taxon>Brassicaceae</taxon>
        <taxon>Brassiceae</taxon>
        <taxon>Brassica</taxon>
    </lineage>
</organism>
<evidence type="ECO:0000256" key="1">
    <source>
        <dbReference type="SAM" id="MobiDB-lite"/>
    </source>
</evidence>
<evidence type="ECO:0000313" key="4">
    <source>
        <dbReference type="Proteomes" id="UP000712600"/>
    </source>
</evidence>
<dbReference type="InterPro" id="IPR014002">
    <property type="entry name" value="Agenet_dom_plant"/>
</dbReference>
<dbReference type="SMART" id="SM00743">
    <property type="entry name" value="Agenet"/>
    <property type="match status" value="2"/>
</dbReference>
<feature type="compositionally biased region" description="Polar residues" evidence="1">
    <location>
        <begin position="16"/>
        <end position="26"/>
    </location>
</feature>
<name>A0A8S9ND37_BRACR</name>
<feature type="domain" description="Agenet" evidence="2">
    <location>
        <begin position="308"/>
        <end position="364"/>
    </location>
</feature>
<protein>
    <recommendedName>
        <fullName evidence="2">Agenet domain-containing protein</fullName>
    </recommendedName>
</protein>
<dbReference type="PANTHER" id="PTHR31917">
    <property type="entry name" value="AGENET DOMAIN-CONTAINING PROTEIN-RELATED"/>
    <property type="match status" value="1"/>
</dbReference>
<feature type="compositionally biased region" description="Polar residues" evidence="1">
    <location>
        <begin position="64"/>
        <end position="79"/>
    </location>
</feature>
<dbReference type="AlphaFoldDB" id="A0A8S9ND37"/>
<feature type="compositionally biased region" description="Polar residues" evidence="1">
    <location>
        <begin position="39"/>
        <end position="50"/>
    </location>
</feature>
<evidence type="ECO:0000313" key="3">
    <source>
        <dbReference type="EMBL" id="KAF3500046.1"/>
    </source>
</evidence>
<reference evidence="3" key="1">
    <citation type="submission" date="2019-12" db="EMBL/GenBank/DDBJ databases">
        <title>Genome sequencing and annotation of Brassica cretica.</title>
        <authorList>
            <person name="Studholme D.J."/>
            <person name="Sarris P."/>
        </authorList>
    </citation>
    <scope>NUCLEOTIDE SEQUENCE</scope>
    <source>
        <strain evidence="3">PFS-109/04</strain>
        <tissue evidence="3">Leaf</tissue>
    </source>
</reference>
<accession>A0A8S9ND37</accession>
<dbReference type="CDD" id="cd20406">
    <property type="entry name" value="Tudor_Agenet_AtDUF_rpt2_4"/>
    <property type="match status" value="1"/>
</dbReference>
<evidence type="ECO:0000259" key="2">
    <source>
        <dbReference type="SMART" id="SM00743"/>
    </source>
</evidence>
<sequence>MTFPDFLQTGREPFNETPSLQTQEFSPNLPRETGREPFNETSSLQTQEFSPNLPRESGREPLNETPSLQTQEFSPNLTPENDPERSYETPSNANEKENLGEENATEPATVIIETQVFTPVLTQQVGTETNETPVSPIAPQSIETPVQTQQDAIEPATVIIETQVFTPVLTQQVGTEATNETHVSPIAPQSIETPVFTPIQTQQEDTHVVHNTPSSPVSSLISRVIEETQHLQTSASSPLSTLFENGADVEIATSDDATCRIWYPGNVFATNLCDGVEKVAVTLFADQKRVTVTADKIRPKPPADDREKKFEMMDNVEAFYSKGWSSGQVRMILGENTFSVYLNSSMETLEFKASDLRIHREWLDGVWKMADEVIYIS</sequence>
<gene>
    <name evidence="3" type="ORF">F2Q69_00042049</name>
</gene>